<feature type="region of interest" description="Disordered" evidence="1">
    <location>
        <begin position="1"/>
        <end position="32"/>
    </location>
</feature>
<reference evidence="3" key="1">
    <citation type="submission" date="2023-07" db="EMBL/GenBank/DDBJ databases">
        <title>Whole-genome sequencing of a new Methanosarcina sp. Z-7115.</title>
        <authorList>
            <person name="Zhilina T.N."/>
            <person name="Merkel A.Y."/>
        </authorList>
    </citation>
    <scope>NUCLEOTIDE SEQUENCE [LARGE SCALE GENOMIC DNA]</scope>
    <source>
        <strain evidence="3">Z-7115</strain>
    </source>
</reference>
<gene>
    <name evidence="2" type="ORF">RG963_07195</name>
</gene>
<dbReference type="RefSeq" id="WP_310575595.1">
    <property type="nucleotide sequence ID" value="NZ_JAVKPK010000022.1"/>
</dbReference>
<evidence type="ECO:0000313" key="3">
    <source>
        <dbReference type="Proteomes" id="UP001246244"/>
    </source>
</evidence>
<protein>
    <submittedName>
        <fullName evidence="2">Uncharacterized protein</fullName>
    </submittedName>
</protein>
<accession>A0ABU2D0U8</accession>
<proteinExistence type="predicted"/>
<feature type="region of interest" description="Disordered" evidence="1">
    <location>
        <begin position="58"/>
        <end position="119"/>
    </location>
</feature>
<sequence length="119" mass="13122">MVLITSGFSGCIGQEQSAQDNNTSTPSYNNNQTGHSGFWSMLFWSSLWNRHVTPNIRAAKSHINPNTATKTDAPDPSKNVDAKDPVDSKNKNSVSPDAGNKPKPKVKTTTPRIKRSRRR</sequence>
<evidence type="ECO:0000313" key="2">
    <source>
        <dbReference type="EMBL" id="MDR7665567.1"/>
    </source>
</evidence>
<keyword evidence="3" id="KW-1185">Reference proteome</keyword>
<organism evidence="2 3">
    <name type="scientific">Methanosarcina baikalica</name>
    <dbReference type="NCBI Taxonomy" id="3073890"/>
    <lineage>
        <taxon>Archaea</taxon>
        <taxon>Methanobacteriati</taxon>
        <taxon>Methanobacteriota</taxon>
        <taxon>Stenosarchaea group</taxon>
        <taxon>Methanomicrobia</taxon>
        <taxon>Methanosarcinales</taxon>
        <taxon>Methanosarcinaceae</taxon>
        <taxon>Methanosarcina</taxon>
    </lineage>
</organism>
<feature type="compositionally biased region" description="Polar residues" evidence="1">
    <location>
        <begin position="14"/>
        <end position="32"/>
    </location>
</feature>
<feature type="compositionally biased region" description="Basic and acidic residues" evidence="1">
    <location>
        <begin position="72"/>
        <end position="90"/>
    </location>
</feature>
<feature type="compositionally biased region" description="Basic residues" evidence="1">
    <location>
        <begin position="102"/>
        <end position="119"/>
    </location>
</feature>
<evidence type="ECO:0000256" key="1">
    <source>
        <dbReference type="SAM" id="MobiDB-lite"/>
    </source>
</evidence>
<comment type="caution">
    <text evidence="2">The sequence shown here is derived from an EMBL/GenBank/DDBJ whole genome shotgun (WGS) entry which is preliminary data.</text>
</comment>
<name>A0ABU2D0U8_9EURY</name>
<dbReference type="Proteomes" id="UP001246244">
    <property type="component" value="Unassembled WGS sequence"/>
</dbReference>
<dbReference type="EMBL" id="JAVKPK010000022">
    <property type="protein sequence ID" value="MDR7665567.1"/>
    <property type="molecule type" value="Genomic_DNA"/>
</dbReference>